<dbReference type="RefSeq" id="WP_416207583.1">
    <property type="nucleotide sequence ID" value="NZ_JBBKTX010000046.1"/>
</dbReference>
<protein>
    <submittedName>
        <fullName evidence="2">DUF1329 domain-containing protein</fullName>
    </submittedName>
</protein>
<evidence type="ECO:0000313" key="3">
    <source>
        <dbReference type="Proteomes" id="UP001620597"/>
    </source>
</evidence>
<proteinExistence type="predicted"/>
<dbReference type="CDD" id="cd16329">
    <property type="entry name" value="LolA_like"/>
    <property type="match status" value="1"/>
</dbReference>
<dbReference type="Proteomes" id="UP001620597">
    <property type="component" value="Unassembled WGS sequence"/>
</dbReference>
<reference evidence="2 3" key="1">
    <citation type="submission" date="2024-03" db="EMBL/GenBank/DDBJ databases">
        <title>High-quality draft genome sequence of Oceanobacter sp. wDCs-4.</title>
        <authorList>
            <person name="Dong C."/>
        </authorList>
    </citation>
    <scope>NUCLEOTIDE SEQUENCE [LARGE SCALE GENOMIC DNA]</scope>
    <source>
        <strain evidence="3">wDCs-4</strain>
    </source>
</reference>
<accession>A0ABW8NP86</accession>
<dbReference type="Pfam" id="PF07044">
    <property type="entry name" value="DUF1329"/>
    <property type="match status" value="1"/>
</dbReference>
<comment type="caution">
    <text evidence="2">The sequence shown here is derived from an EMBL/GenBank/DDBJ whole genome shotgun (WGS) entry which is preliminary data.</text>
</comment>
<feature type="signal peptide" evidence="1">
    <location>
        <begin position="1"/>
        <end position="21"/>
    </location>
</feature>
<keyword evidence="1" id="KW-0732">Signal</keyword>
<dbReference type="EMBL" id="JBBKTX010000046">
    <property type="protein sequence ID" value="MFK4754804.1"/>
    <property type="molecule type" value="Genomic_DNA"/>
</dbReference>
<dbReference type="Gene3D" id="2.50.20.10">
    <property type="entry name" value="Lipoprotein localisation LolA/LolB/LppX"/>
    <property type="match status" value="1"/>
</dbReference>
<name>A0ABW8NP86_9GAMM</name>
<sequence length="461" mass="52585">MFKPVVTMVYLLLMMSVPALAAVSREEAARLGKDLTPLGAERAANADGSIPEWTGCPDMKDVPMAQLQSGDRRWDPYAQEPALYRVTATNMAQYDALLSDGVKALLQKYPTSLYLDVYPTHRNHCAPEWVYEGTKANATRATLEVKGDNDGLLGAINGIPFPIPNTGSEVRWNTNLRWRGQSYESKSRQYSFTTNGERVLGSQSYQRDQFEAYRQDISLQKHAEQGFLNWLFLQFTDAPSFRAGEGLVSRDTDNYVQSDRKVSQYLVGQRRVRRSPSVGWDTPDFVNSGANFFDEVFGSPYTNDERYDYRIVGKQEALIPYNNNKVFALDEDGVFGKEHHQPDAIRWEKHRVWVVEATLKPGKRHAVSKRKFYIDEDTWGTSLMDGWDPSGTLWRVSLNLAFYLPDVPTQMSSYADLLYILDASWSARNMVYFDPGYQLKAVEMKPERYFSPSSLIIRSVR</sequence>
<evidence type="ECO:0000313" key="2">
    <source>
        <dbReference type="EMBL" id="MFK4754804.1"/>
    </source>
</evidence>
<keyword evidence="3" id="KW-1185">Reference proteome</keyword>
<feature type="chain" id="PRO_5046049060" evidence="1">
    <location>
        <begin position="22"/>
        <end position="461"/>
    </location>
</feature>
<gene>
    <name evidence="2" type="ORF">WG929_20595</name>
</gene>
<evidence type="ECO:0000256" key="1">
    <source>
        <dbReference type="SAM" id="SignalP"/>
    </source>
</evidence>
<dbReference type="InterPro" id="IPR010752">
    <property type="entry name" value="DUF1329"/>
</dbReference>
<organism evidence="2 3">
    <name type="scientific">Oceanobacter antarcticus</name>
    <dbReference type="NCBI Taxonomy" id="3133425"/>
    <lineage>
        <taxon>Bacteria</taxon>
        <taxon>Pseudomonadati</taxon>
        <taxon>Pseudomonadota</taxon>
        <taxon>Gammaproteobacteria</taxon>
        <taxon>Oceanospirillales</taxon>
        <taxon>Oceanospirillaceae</taxon>
        <taxon>Oceanobacter</taxon>
    </lineage>
</organism>